<dbReference type="PRINTS" id="PR00111">
    <property type="entry name" value="ABHYDROLASE"/>
</dbReference>
<dbReference type="PANTHER" id="PTHR43798:SF33">
    <property type="entry name" value="HYDROLASE, PUTATIVE (AFU_ORTHOLOGUE AFUA_2G14860)-RELATED"/>
    <property type="match status" value="1"/>
</dbReference>
<dbReference type="InterPro" id="IPR000073">
    <property type="entry name" value="AB_hydrolase_1"/>
</dbReference>
<proteinExistence type="predicted"/>
<dbReference type="InterPro" id="IPR050266">
    <property type="entry name" value="AB_hydrolase_sf"/>
</dbReference>
<accession>X1A4V9</accession>
<dbReference type="InterPro" id="IPR022742">
    <property type="entry name" value="Hydrolase_4"/>
</dbReference>
<feature type="domain" description="Serine aminopeptidase S33" evidence="1">
    <location>
        <begin position="31"/>
        <end position="127"/>
    </location>
</feature>
<dbReference type="GO" id="GO:0016020">
    <property type="term" value="C:membrane"/>
    <property type="evidence" value="ECO:0007669"/>
    <property type="project" value="TreeGrafter"/>
</dbReference>
<protein>
    <recommendedName>
        <fullName evidence="1">Serine aminopeptidase S33 domain-containing protein</fullName>
    </recommendedName>
</protein>
<sequence>MSRQDRIFKGADGNFHFIDWGGAGPLAHFSHATGLCAGTYTPLVERLTPDLRVVGMDDRGHGGTQAPANPQKLKNWNIFVDDLERFLENLGEPVIAMGHSRGATVSLLLAIKRPELIRALILIDPTILPFSWMWWWYL</sequence>
<name>X1A4V9_9ZZZZ</name>
<dbReference type="SUPFAM" id="SSF53474">
    <property type="entry name" value="alpha/beta-Hydrolases"/>
    <property type="match status" value="1"/>
</dbReference>
<dbReference type="Gene3D" id="3.40.50.1820">
    <property type="entry name" value="alpha/beta hydrolase"/>
    <property type="match status" value="1"/>
</dbReference>
<dbReference type="AlphaFoldDB" id="X1A4V9"/>
<dbReference type="Pfam" id="PF12146">
    <property type="entry name" value="Hydrolase_4"/>
    <property type="match status" value="1"/>
</dbReference>
<feature type="non-terminal residue" evidence="2">
    <location>
        <position position="138"/>
    </location>
</feature>
<comment type="caution">
    <text evidence="2">The sequence shown here is derived from an EMBL/GenBank/DDBJ whole genome shotgun (WGS) entry which is preliminary data.</text>
</comment>
<dbReference type="PANTHER" id="PTHR43798">
    <property type="entry name" value="MONOACYLGLYCEROL LIPASE"/>
    <property type="match status" value="1"/>
</dbReference>
<organism evidence="2">
    <name type="scientific">marine sediment metagenome</name>
    <dbReference type="NCBI Taxonomy" id="412755"/>
    <lineage>
        <taxon>unclassified sequences</taxon>
        <taxon>metagenomes</taxon>
        <taxon>ecological metagenomes</taxon>
    </lineage>
</organism>
<gene>
    <name evidence="2" type="ORF">S01H4_25465</name>
</gene>
<evidence type="ECO:0000259" key="1">
    <source>
        <dbReference type="Pfam" id="PF12146"/>
    </source>
</evidence>
<dbReference type="EMBL" id="BART01012121">
    <property type="protein sequence ID" value="GAG77165.1"/>
    <property type="molecule type" value="Genomic_DNA"/>
</dbReference>
<reference evidence="2" key="1">
    <citation type="journal article" date="2014" name="Front. Microbiol.">
        <title>High frequency of phylogenetically diverse reductive dehalogenase-homologous genes in deep subseafloor sedimentary metagenomes.</title>
        <authorList>
            <person name="Kawai M."/>
            <person name="Futagami T."/>
            <person name="Toyoda A."/>
            <person name="Takaki Y."/>
            <person name="Nishi S."/>
            <person name="Hori S."/>
            <person name="Arai W."/>
            <person name="Tsubouchi T."/>
            <person name="Morono Y."/>
            <person name="Uchiyama I."/>
            <person name="Ito T."/>
            <person name="Fujiyama A."/>
            <person name="Inagaki F."/>
            <person name="Takami H."/>
        </authorList>
    </citation>
    <scope>NUCLEOTIDE SEQUENCE</scope>
    <source>
        <strain evidence="2">Expedition CK06-06</strain>
    </source>
</reference>
<evidence type="ECO:0000313" key="2">
    <source>
        <dbReference type="EMBL" id="GAG77165.1"/>
    </source>
</evidence>
<dbReference type="InterPro" id="IPR029058">
    <property type="entry name" value="AB_hydrolase_fold"/>
</dbReference>